<accession>D8QAB4</accession>
<dbReference type="OrthoDB" id="3223099at2759"/>
<dbReference type="GeneID" id="9592448"/>
<feature type="compositionally biased region" description="Basic and acidic residues" evidence="1">
    <location>
        <begin position="713"/>
        <end position="738"/>
    </location>
</feature>
<feature type="compositionally biased region" description="Pro residues" evidence="1">
    <location>
        <begin position="156"/>
        <end position="166"/>
    </location>
</feature>
<feature type="region of interest" description="Disordered" evidence="1">
    <location>
        <begin position="1027"/>
        <end position="1048"/>
    </location>
</feature>
<dbReference type="VEuPathDB" id="FungiDB:SCHCODRAFT_01099699"/>
<dbReference type="Gene3D" id="3.30.710.10">
    <property type="entry name" value="Potassium Channel Kv1.1, Chain A"/>
    <property type="match status" value="1"/>
</dbReference>
<feature type="compositionally biased region" description="Pro residues" evidence="1">
    <location>
        <begin position="248"/>
        <end position="263"/>
    </location>
</feature>
<feature type="compositionally biased region" description="Basic and acidic residues" evidence="1">
    <location>
        <begin position="858"/>
        <end position="869"/>
    </location>
</feature>
<evidence type="ECO:0000259" key="2">
    <source>
        <dbReference type="PROSITE" id="PS50097"/>
    </source>
</evidence>
<dbReference type="SUPFAM" id="SSF54695">
    <property type="entry name" value="POZ domain"/>
    <property type="match status" value="1"/>
</dbReference>
<dbReference type="InterPro" id="IPR011333">
    <property type="entry name" value="SKP1/BTB/POZ_sf"/>
</dbReference>
<feature type="compositionally biased region" description="Low complexity" evidence="1">
    <location>
        <begin position="675"/>
        <end position="686"/>
    </location>
</feature>
<protein>
    <recommendedName>
        <fullName evidence="2">BTB domain-containing protein</fullName>
    </recommendedName>
</protein>
<dbReference type="InterPro" id="IPR000210">
    <property type="entry name" value="BTB/POZ_dom"/>
</dbReference>
<feature type="compositionally biased region" description="Polar residues" evidence="1">
    <location>
        <begin position="1114"/>
        <end position="1128"/>
    </location>
</feature>
<dbReference type="PROSITE" id="PS50097">
    <property type="entry name" value="BTB"/>
    <property type="match status" value="1"/>
</dbReference>
<evidence type="ECO:0000313" key="3">
    <source>
        <dbReference type="EMBL" id="EFI95810.1"/>
    </source>
</evidence>
<feature type="compositionally biased region" description="Polar residues" evidence="1">
    <location>
        <begin position="638"/>
        <end position="650"/>
    </location>
</feature>
<feature type="compositionally biased region" description="Low complexity" evidence="1">
    <location>
        <begin position="26"/>
        <end position="41"/>
    </location>
</feature>
<feature type="compositionally biased region" description="Low complexity" evidence="1">
    <location>
        <begin position="318"/>
        <end position="329"/>
    </location>
</feature>
<proteinExistence type="predicted"/>
<feature type="compositionally biased region" description="Polar residues" evidence="1">
    <location>
        <begin position="72"/>
        <end position="103"/>
    </location>
</feature>
<feature type="compositionally biased region" description="Basic and acidic residues" evidence="1">
    <location>
        <begin position="816"/>
        <end position="843"/>
    </location>
</feature>
<sequence length="1416" mass="152595">MSAAEQTPQLHARNVGDVTPCGSPRSVASSKTTKSPSSGSANSWSTVSAPGGDMRLAPIDTSAPQDGGVPSVANSTLPSALDTASSTAMDSTFDDQSTITFSPTERPHSQALVPYEDFEPRFHGSHRRPDFLAPHHSKGEASTRGCSPDSFVESPQPHPMTIPPQNSPITLTRIRSCSSHSRSSASHRPRCIILGSESEAPSPRRGRSRSPRPLNHVAGYPPGYAYLGGGPPSADPSPIMHPMDTYPQLPPSPIWSPTSPPSAPRVIVPLSGDLSMYDRPPLSPAQVALPTPSMSEDHSWSPSTLLRRQATKSSREGSTASRSTLSALSEVQDFHRLSPRGPRSPFMAAKVPLPASLQPSPRHPQQPLSMLGSDIAVRVPLPESQQTSPHRERDTLPSPAHVELPPSLPESQQPTPSRVALPASALASPGSVSRYSSAHSSSLGYSPYSHVDSHRGSSSSRDSHSDRGSWSDIGDGVQRDFEFDAQSQSRYSHDSVTPSRGPVEFPAVSTPNSVSSSMPPLPAPVLANMQATPARAHRSSGVHPQDVPSRNLPVPPIPPLPSTHSLSVATSPSHYSQEPSPMTAQSTRSPSPSARSRSTAHRTRSPSPARSNHLPLGRPRERDDDDFLAPFGFAGRSKGSTPASVAHSGSSYLEAWRKATQPCDAPGPGVVIPMSPSSHSSVRSLSNTMTHHAFSPEHVQQSPRSSVAVEYPGVHDIDERRAESHRSSPRDQPHDAPRSRSPPSRRSSTHPSSHGVPSTIISSPHRCLDYSPARARSPSPGRHSTRLPSGHRSSEYPPSPVLVPQDRSVRSSASTRRSDRHSTRDDQHSTRSDRCNIQDDRRSAKAGSVRSQNGDHSAQGDRRSTKGDSARSLGGKSSRHSTTSRAEPPRVDIPSARAVAEAAVRANAAAHAEAIARTHLPTHAQTIAHADIAAAMTAEPVTAISLPSPRLGAVPEMQRGQLAPDVRYTPPMSPCYLGSPAAKAPASPLRITVPIMHRAPSNHAGEQKSTIAPGSAPSRPVIMSGVSISSSSSNRSSRCSTRDPVYAPTSCNMGTVSSVSTPSAHPVSVFAPEPCPTSPQRPPLIFVQSRESSRATSPQQTTVYVPRHCVVPHSVTNTESSRPRSCSRSAYRGRQAHGPAEDDVGRDSPPSHAHSRRARSPSVHDRWNPHNPYIPRRPVVVTRSSCSRSRSRSPIYHRRRISPSPSRSTRSGLDAPRAHSPRSVDVHHSPDFYFTDGTLYVKVETVMYRIYKHFFQKSSPVWKDMLRGHRVGRTESEPLILNDVKADDFDQLLSLVYPDFVSSGPTTAKQWTGVLELVMQWKIDVLRKLVIDKLAPLASSVDKLVLGEKYGIEGWAKEAYKDLCLRRAPLSKEEGRRLGVDAVVRINEMKYALMENLGALVDGEKLAGVVEGVLKE</sequence>
<feature type="compositionally biased region" description="Low complexity" evidence="1">
    <location>
        <begin position="419"/>
        <end position="450"/>
    </location>
</feature>
<dbReference type="HOGENOM" id="CLU_253358_0_0_1"/>
<feature type="compositionally biased region" description="Low complexity" evidence="1">
    <location>
        <begin position="1027"/>
        <end position="1039"/>
    </location>
</feature>
<feature type="compositionally biased region" description="Polar residues" evidence="1">
    <location>
        <begin position="1094"/>
        <end position="1103"/>
    </location>
</feature>
<dbReference type="Pfam" id="PF00651">
    <property type="entry name" value="BTB"/>
    <property type="match status" value="1"/>
</dbReference>
<name>D8QAB4_SCHCM</name>
<feature type="compositionally biased region" description="Polar residues" evidence="1">
    <location>
        <begin position="568"/>
        <end position="582"/>
    </location>
</feature>
<feature type="compositionally biased region" description="Basic and acidic residues" evidence="1">
    <location>
        <begin position="451"/>
        <end position="469"/>
    </location>
</feature>
<dbReference type="EMBL" id="GL377308">
    <property type="protein sequence ID" value="EFI95810.1"/>
    <property type="molecule type" value="Genomic_DNA"/>
</dbReference>
<feature type="domain" description="BTB" evidence="2">
    <location>
        <begin position="1235"/>
        <end position="1305"/>
    </location>
</feature>
<feature type="compositionally biased region" description="Low complexity" evidence="1">
    <location>
        <begin position="739"/>
        <end position="754"/>
    </location>
</feature>
<dbReference type="KEGG" id="scm:SCHCO_01099699"/>
<dbReference type="RefSeq" id="XP_003030713.1">
    <property type="nucleotide sequence ID" value="XM_003030667.1"/>
</dbReference>
<dbReference type="STRING" id="578458.D8QAB4"/>
<evidence type="ECO:0000256" key="1">
    <source>
        <dbReference type="SAM" id="MobiDB-lite"/>
    </source>
</evidence>
<dbReference type="Proteomes" id="UP000007431">
    <property type="component" value="Unassembled WGS sequence"/>
</dbReference>
<feature type="compositionally biased region" description="Low complexity" evidence="1">
    <location>
        <begin position="583"/>
        <end position="597"/>
    </location>
</feature>
<feature type="compositionally biased region" description="Low complexity" evidence="1">
    <location>
        <begin position="1202"/>
        <end position="1211"/>
    </location>
</feature>
<reference evidence="3 4" key="1">
    <citation type="journal article" date="2010" name="Nat. Biotechnol.">
        <title>Genome sequence of the model mushroom Schizophyllum commune.</title>
        <authorList>
            <person name="Ohm R.A."/>
            <person name="de Jong J.F."/>
            <person name="Lugones L.G."/>
            <person name="Aerts A."/>
            <person name="Kothe E."/>
            <person name="Stajich J.E."/>
            <person name="de Vries R.P."/>
            <person name="Record E."/>
            <person name="Levasseur A."/>
            <person name="Baker S.E."/>
            <person name="Bartholomew K.A."/>
            <person name="Coutinho P.M."/>
            <person name="Erdmann S."/>
            <person name="Fowler T.J."/>
            <person name="Gathman A.C."/>
            <person name="Lombard V."/>
            <person name="Henrissat B."/>
            <person name="Knabe N."/>
            <person name="Kuees U."/>
            <person name="Lilly W.W."/>
            <person name="Lindquist E."/>
            <person name="Lucas S."/>
            <person name="Magnuson J.K."/>
            <person name="Piumi F."/>
            <person name="Raudaskoski M."/>
            <person name="Salamov A."/>
            <person name="Schmutz J."/>
            <person name="Schwarze F.W.M.R."/>
            <person name="vanKuyk P.A."/>
            <person name="Horton J.S."/>
            <person name="Grigoriev I.V."/>
            <person name="Woesten H.A.B."/>
        </authorList>
    </citation>
    <scope>NUCLEOTIDE SEQUENCE [LARGE SCALE GENOMIC DNA]</scope>
    <source>
        <strain evidence="4">H4-8 / FGSC 9210</strain>
    </source>
</reference>
<keyword evidence="4" id="KW-1185">Reference proteome</keyword>
<feature type="region of interest" description="Disordered" evidence="1">
    <location>
        <begin position="1"/>
        <end position="650"/>
    </location>
</feature>
<feature type="compositionally biased region" description="Low complexity" evidence="1">
    <location>
        <begin position="1176"/>
        <end position="1188"/>
    </location>
</feature>
<feature type="region of interest" description="Disordered" evidence="1">
    <location>
        <begin position="1114"/>
        <end position="1223"/>
    </location>
</feature>
<feature type="region of interest" description="Disordered" evidence="1">
    <location>
        <begin position="1089"/>
        <end position="1108"/>
    </location>
</feature>
<feature type="compositionally biased region" description="Low complexity" evidence="1">
    <location>
        <begin position="173"/>
        <end position="184"/>
    </location>
</feature>
<gene>
    <name evidence="3" type="ORF">SCHCODRAFT_110861</name>
</gene>
<dbReference type="eggNOG" id="ENOG502SVCR">
    <property type="taxonomic scope" value="Eukaryota"/>
</dbReference>
<feature type="compositionally biased region" description="Basic and acidic residues" evidence="1">
    <location>
        <begin position="118"/>
        <end position="130"/>
    </location>
</feature>
<feature type="region of interest" description="Disordered" evidence="1">
    <location>
        <begin position="675"/>
        <end position="893"/>
    </location>
</feature>
<feature type="compositionally biased region" description="Basic residues" evidence="1">
    <location>
        <begin position="1189"/>
        <end position="1201"/>
    </location>
</feature>
<feature type="non-terminal residue" evidence="3">
    <location>
        <position position="1416"/>
    </location>
</feature>
<dbReference type="OMA" id="RFTHRRP"/>
<evidence type="ECO:0000313" key="4">
    <source>
        <dbReference type="Proteomes" id="UP000007431"/>
    </source>
</evidence>
<dbReference type="SMART" id="SM00225">
    <property type="entry name" value="BTB"/>
    <property type="match status" value="1"/>
</dbReference>
<organism evidence="4">
    <name type="scientific">Schizophyllum commune (strain H4-8 / FGSC 9210)</name>
    <name type="common">Split gill fungus</name>
    <dbReference type="NCBI Taxonomy" id="578458"/>
    <lineage>
        <taxon>Eukaryota</taxon>
        <taxon>Fungi</taxon>
        <taxon>Dikarya</taxon>
        <taxon>Basidiomycota</taxon>
        <taxon>Agaricomycotina</taxon>
        <taxon>Agaricomycetes</taxon>
        <taxon>Agaricomycetidae</taxon>
        <taxon>Agaricales</taxon>
        <taxon>Schizophyllaceae</taxon>
        <taxon>Schizophyllum</taxon>
    </lineage>
</organism>
<feature type="compositionally biased region" description="Polar residues" evidence="1">
    <location>
        <begin position="485"/>
        <end position="498"/>
    </location>
</feature>
<dbReference type="InParanoid" id="D8QAB4"/>
<feature type="compositionally biased region" description="Polar residues" evidence="1">
    <location>
        <begin position="509"/>
        <end position="518"/>
    </location>
</feature>